<feature type="domain" description="DZANK-type" evidence="4">
    <location>
        <begin position="10"/>
        <end position="63"/>
    </location>
</feature>
<feature type="region of interest" description="Disordered" evidence="2">
    <location>
        <begin position="210"/>
        <end position="233"/>
    </location>
</feature>
<dbReference type="KEGG" id="caer:CSV91_03625"/>
<feature type="transmembrane region" description="Helical" evidence="3">
    <location>
        <begin position="171"/>
        <end position="188"/>
    </location>
</feature>
<organism evidence="5 6">
    <name type="scientific">Collinsella aerofaciens</name>
    <dbReference type="NCBI Taxonomy" id="74426"/>
    <lineage>
        <taxon>Bacteria</taxon>
        <taxon>Bacillati</taxon>
        <taxon>Actinomycetota</taxon>
        <taxon>Coriobacteriia</taxon>
        <taxon>Coriobacteriales</taxon>
        <taxon>Coriobacteriaceae</taxon>
        <taxon>Collinsella</taxon>
    </lineage>
</organism>
<gene>
    <name evidence="5" type="ORF">CSV91_03625</name>
</gene>
<evidence type="ECO:0000256" key="1">
    <source>
        <dbReference type="SAM" id="Coils"/>
    </source>
</evidence>
<dbReference type="Proteomes" id="UP000225608">
    <property type="component" value="Chromosome"/>
</dbReference>
<dbReference type="InterPro" id="IPR025874">
    <property type="entry name" value="DZR"/>
</dbReference>
<evidence type="ECO:0000256" key="2">
    <source>
        <dbReference type="SAM" id="MobiDB-lite"/>
    </source>
</evidence>
<evidence type="ECO:0000259" key="4">
    <source>
        <dbReference type="Pfam" id="PF12773"/>
    </source>
</evidence>
<keyword evidence="1" id="KW-0175">Coiled coil</keyword>
<accession>A0A2D1TWG9</accession>
<dbReference type="EMBL" id="CP024160">
    <property type="protein sequence ID" value="ATP53703.1"/>
    <property type="molecule type" value="Genomic_DNA"/>
</dbReference>
<feature type="compositionally biased region" description="Basic and acidic residues" evidence="2">
    <location>
        <begin position="215"/>
        <end position="228"/>
    </location>
</feature>
<dbReference type="AlphaFoldDB" id="A0A2D1TWG9"/>
<keyword evidence="3" id="KW-0472">Membrane</keyword>
<dbReference type="Pfam" id="PF12773">
    <property type="entry name" value="DZR"/>
    <property type="match status" value="1"/>
</dbReference>
<proteinExistence type="predicted"/>
<protein>
    <submittedName>
        <fullName evidence="5">Zinc ribbon domain-containing protein</fullName>
    </submittedName>
</protein>
<sequence>MLRKEDAVICPHCLKTIEDGASFCPYCNAYVGPGDGPEHTEFVFCEGCGARLSPHDRTCPKCGRPAPGILSEDAAASDLAAGRTAGFPRLTQEQIDTEVPHAPASAAAVLSDAADPNETCVLPAFDKDFGIPKVDIPTPVSLHDDAQKPKRKVHPDEDAYHKHKRHIPKPLIIIAVLAVVCGGAYWFVTADPMGVMPGFYDQFGQAAQTTFPTRQKGEATEDDTKQDDSAEVVQEETVLTDDQLYTRLDGLYQSIVSYADEDQIGEVIDSFNNGYLRTPLSTRQELSQSAYALRDQIKKTQDELNNLKVQDDTVYADDIAHLKQLAEWMYERVDVICQSWDISLAIPDGESMSSHQSEILAPIAQGGNSALNQYDANVGSWKPQQRF</sequence>
<keyword evidence="3" id="KW-0812">Transmembrane</keyword>
<reference evidence="5 6" key="1">
    <citation type="submission" date="2017-10" db="EMBL/GenBank/DDBJ databases">
        <title>Complete genome sequence of Collinsella aerofaciens isolated from the gut of a healthy adult Indian.</title>
        <authorList>
            <person name="Bag S."/>
            <person name="Ghosh T.S."/>
            <person name="Das B."/>
        </authorList>
    </citation>
    <scope>NUCLEOTIDE SEQUENCE [LARGE SCALE GENOMIC DNA]</scope>
    <source>
        <strain evidence="6">indica</strain>
    </source>
</reference>
<evidence type="ECO:0000313" key="5">
    <source>
        <dbReference type="EMBL" id="ATP53703.1"/>
    </source>
</evidence>
<evidence type="ECO:0000256" key="3">
    <source>
        <dbReference type="SAM" id="Phobius"/>
    </source>
</evidence>
<keyword evidence="3" id="KW-1133">Transmembrane helix</keyword>
<name>A0A2D1TWG9_9ACTN</name>
<evidence type="ECO:0000313" key="6">
    <source>
        <dbReference type="Proteomes" id="UP000225608"/>
    </source>
</evidence>
<feature type="coiled-coil region" evidence="1">
    <location>
        <begin position="283"/>
        <end position="310"/>
    </location>
</feature>